<dbReference type="EMBL" id="AK372805">
    <property type="protein sequence ID" value="BAK04002.1"/>
    <property type="molecule type" value="mRNA"/>
</dbReference>
<sequence length="51" mass="5752">MEESPACLFAPLVLEVQILCMDTFLMPPIPTVVVHSFLFLLDCTVALMKKR</sequence>
<accession>F2E9I0</accession>
<keyword evidence="1" id="KW-0812">Transmembrane</keyword>
<organism evidence="2">
    <name type="scientific">Hordeum vulgare subsp. vulgare</name>
    <name type="common">Domesticated barley</name>
    <dbReference type="NCBI Taxonomy" id="112509"/>
    <lineage>
        <taxon>Eukaryota</taxon>
        <taxon>Viridiplantae</taxon>
        <taxon>Streptophyta</taxon>
        <taxon>Embryophyta</taxon>
        <taxon>Tracheophyta</taxon>
        <taxon>Spermatophyta</taxon>
        <taxon>Magnoliopsida</taxon>
        <taxon>Liliopsida</taxon>
        <taxon>Poales</taxon>
        <taxon>Poaceae</taxon>
        <taxon>BOP clade</taxon>
        <taxon>Pooideae</taxon>
        <taxon>Triticodae</taxon>
        <taxon>Triticeae</taxon>
        <taxon>Hordeinae</taxon>
        <taxon>Hordeum</taxon>
    </lineage>
</organism>
<keyword evidence="1" id="KW-1133">Transmembrane helix</keyword>
<feature type="transmembrane region" description="Helical" evidence="1">
    <location>
        <begin position="29"/>
        <end position="48"/>
    </location>
</feature>
<keyword evidence="1" id="KW-0472">Membrane</keyword>
<evidence type="ECO:0000313" key="2">
    <source>
        <dbReference type="EMBL" id="BAK04002.1"/>
    </source>
</evidence>
<reference evidence="2" key="1">
    <citation type="journal article" date="2011" name="Plant Physiol.">
        <title>Comprehensive sequence analysis of 24,783 barley full-length cDNAs derived from 12 clone libraries.</title>
        <authorList>
            <person name="Matsumoto T."/>
            <person name="Tanaka T."/>
            <person name="Sakai H."/>
            <person name="Amano N."/>
            <person name="Kanamori H."/>
            <person name="Kurita K."/>
            <person name="Kikuta A."/>
            <person name="Kamiya K."/>
            <person name="Yamamoto M."/>
            <person name="Ikawa H."/>
            <person name="Fujii N."/>
            <person name="Hori K."/>
            <person name="Itoh T."/>
            <person name="Sato K."/>
        </authorList>
    </citation>
    <scope>NUCLEOTIDE SEQUENCE</scope>
    <source>
        <tissue evidence="2">Flower</tissue>
    </source>
</reference>
<protein>
    <submittedName>
        <fullName evidence="2">Predicted protein</fullName>
    </submittedName>
</protein>
<name>F2E9I0_HORVV</name>
<proteinExistence type="evidence at transcript level"/>
<evidence type="ECO:0000256" key="1">
    <source>
        <dbReference type="SAM" id="Phobius"/>
    </source>
</evidence>
<dbReference type="AlphaFoldDB" id="F2E9I0"/>